<dbReference type="InterPro" id="IPR000535">
    <property type="entry name" value="MSP_dom"/>
</dbReference>
<sequence>MRGRAGVQRQRSPSPLRSGFEIVEQVRASPKRLVFNAKGGYDAFILSNDSTGVKYGFKIMSTDNDFFKFTPIIGFLSASSAVKIHVLREFLFERGPQASGDRCEILFKRVDRNMNDPVAVFAGKPVPDCILQVELVTR</sequence>
<keyword evidence="3" id="KW-1185">Reference proteome</keyword>
<evidence type="ECO:0000313" key="3">
    <source>
        <dbReference type="Proteomes" id="UP000887560"/>
    </source>
</evidence>
<dbReference type="WBParaSite" id="scf7180000424045.g12112">
    <property type="protein sequence ID" value="scf7180000424045.g12112"/>
    <property type="gene ID" value="scf7180000424045.g12112"/>
</dbReference>
<dbReference type="Pfam" id="PF00635">
    <property type="entry name" value="Motile_Sperm"/>
    <property type="match status" value="1"/>
</dbReference>
<evidence type="ECO:0000256" key="1">
    <source>
        <dbReference type="RuleBase" id="RU003425"/>
    </source>
</evidence>
<comment type="function">
    <text evidence="1">Central component in molecular interactions underlying sperm crawling. Forms an extensive filament system that extends from sperm villipoda, along the leading edge of the pseudopod.</text>
</comment>
<feature type="domain" description="MSP" evidence="2">
    <location>
        <begin position="25"/>
        <end position="138"/>
    </location>
</feature>
<dbReference type="InterPro" id="IPR008962">
    <property type="entry name" value="PapD-like_sf"/>
</dbReference>
<dbReference type="Gene3D" id="2.60.40.10">
    <property type="entry name" value="Immunoglobulins"/>
    <property type="match status" value="1"/>
</dbReference>
<proteinExistence type="predicted"/>
<dbReference type="SUPFAM" id="SSF49354">
    <property type="entry name" value="PapD-like"/>
    <property type="match status" value="1"/>
</dbReference>
<accession>A0A915P5A3</accession>
<dbReference type="Proteomes" id="UP000887560">
    <property type="component" value="Unplaced"/>
</dbReference>
<dbReference type="PROSITE" id="PS50202">
    <property type="entry name" value="MSP"/>
    <property type="match status" value="1"/>
</dbReference>
<keyword evidence="1" id="KW-0206">Cytoskeleton</keyword>
<reference evidence="4" key="1">
    <citation type="submission" date="2022-11" db="UniProtKB">
        <authorList>
            <consortium name="WormBaseParasite"/>
        </authorList>
    </citation>
    <scope>IDENTIFICATION</scope>
</reference>
<protein>
    <recommendedName>
        <fullName evidence="1">Major sperm protein</fullName>
    </recommendedName>
</protein>
<evidence type="ECO:0000259" key="2">
    <source>
        <dbReference type="PROSITE" id="PS50202"/>
    </source>
</evidence>
<evidence type="ECO:0000313" key="4">
    <source>
        <dbReference type="WBParaSite" id="scf7180000424045.g12112"/>
    </source>
</evidence>
<dbReference type="InterPro" id="IPR013783">
    <property type="entry name" value="Ig-like_fold"/>
</dbReference>
<keyword evidence="1" id="KW-0963">Cytoplasm</keyword>
<dbReference type="AlphaFoldDB" id="A0A915P5A3"/>
<name>A0A915P5A3_9BILA</name>
<organism evidence="3 4">
    <name type="scientific">Meloidogyne floridensis</name>
    <dbReference type="NCBI Taxonomy" id="298350"/>
    <lineage>
        <taxon>Eukaryota</taxon>
        <taxon>Metazoa</taxon>
        <taxon>Ecdysozoa</taxon>
        <taxon>Nematoda</taxon>
        <taxon>Chromadorea</taxon>
        <taxon>Rhabditida</taxon>
        <taxon>Tylenchina</taxon>
        <taxon>Tylenchomorpha</taxon>
        <taxon>Tylenchoidea</taxon>
        <taxon>Meloidogynidae</taxon>
        <taxon>Meloidogyninae</taxon>
        <taxon>Meloidogyne</taxon>
    </lineage>
</organism>